<dbReference type="EMBL" id="CAFBNU010000003">
    <property type="protein sequence ID" value="CAB4962945.1"/>
    <property type="molecule type" value="Genomic_DNA"/>
</dbReference>
<name>A0A6J7RGT9_9ZZZZ</name>
<evidence type="ECO:0000313" key="9">
    <source>
        <dbReference type="EMBL" id="CAB4700474.1"/>
    </source>
</evidence>
<feature type="domain" description="Cytochrome C biogenesis protein transmembrane" evidence="7">
    <location>
        <begin position="17"/>
        <end position="215"/>
    </location>
</feature>
<dbReference type="InterPro" id="IPR051790">
    <property type="entry name" value="Cytochrome_c-biogenesis_DsbD"/>
</dbReference>
<accession>A0A6J7RGT9</accession>
<protein>
    <submittedName>
        <fullName evidence="14">Unannotated protein</fullName>
    </submittedName>
</protein>
<feature type="transmembrane region" description="Helical" evidence="6">
    <location>
        <begin position="59"/>
        <end position="80"/>
    </location>
</feature>
<proteinExistence type="inferred from homology"/>
<dbReference type="AlphaFoldDB" id="A0A6J7RGT9"/>
<comment type="subcellular location">
    <subcellularLocation>
        <location evidence="1">Membrane</location>
        <topology evidence="1">Multi-pass membrane protein</topology>
    </subcellularLocation>
</comment>
<feature type="transmembrane region" description="Helical" evidence="6">
    <location>
        <begin position="92"/>
        <end position="110"/>
    </location>
</feature>
<dbReference type="EMBL" id="CAFBMA010000003">
    <property type="protein sequence ID" value="CAB4893071.1"/>
    <property type="molecule type" value="Genomic_DNA"/>
</dbReference>
<evidence type="ECO:0000313" key="12">
    <source>
        <dbReference type="EMBL" id="CAB4893071.1"/>
    </source>
</evidence>
<keyword evidence="3 6" id="KW-0812">Transmembrane</keyword>
<dbReference type="EMBL" id="CAFBPT010000004">
    <property type="protein sequence ID" value="CAB5028045.1"/>
    <property type="molecule type" value="Genomic_DNA"/>
</dbReference>
<dbReference type="GO" id="GO:0016020">
    <property type="term" value="C:membrane"/>
    <property type="evidence" value="ECO:0007669"/>
    <property type="project" value="UniProtKB-SubCell"/>
</dbReference>
<feature type="transmembrane region" description="Helical" evidence="6">
    <location>
        <begin position="204"/>
        <end position="226"/>
    </location>
</feature>
<evidence type="ECO:0000256" key="5">
    <source>
        <dbReference type="ARBA" id="ARBA00023136"/>
    </source>
</evidence>
<sequence length="243" mass="25895">MFDFLVDIVFDGNLLIASAVAMIAGLISFASPCVLPLVPGYLSYAAGMTEVRSRGRAALGSLLFVLGFSVLFISYGALFGSLGSTISSNSQVVSVILGLLTIAMGVIFLFNQKFYRSFKPVWKVRAGLAGAPVLGFLFGVGWTPCIGPTLGAVQTLSFQESSALRGAILSVAYCLGLGIPFILVGIFFDKSNRLRKFISRHGNYLTLIGGTFLILLGILQVTGLWADVMNSLRGFISDFVPVI</sequence>
<dbReference type="EMBL" id="CAFAAZ010000002">
    <property type="protein sequence ID" value="CAB4814123.1"/>
    <property type="molecule type" value="Genomic_DNA"/>
</dbReference>
<evidence type="ECO:0000313" key="10">
    <source>
        <dbReference type="EMBL" id="CAB4814123.1"/>
    </source>
</evidence>
<reference evidence="14" key="1">
    <citation type="submission" date="2020-05" db="EMBL/GenBank/DDBJ databases">
        <authorList>
            <person name="Chiriac C."/>
            <person name="Salcher M."/>
            <person name="Ghai R."/>
            <person name="Kavagutti S V."/>
        </authorList>
    </citation>
    <scope>NUCLEOTIDE SEQUENCE</scope>
</reference>
<evidence type="ECO:0000256" key="1">
    <source>
        <dbReference type="ARBA" id="ARBA00004141"/>
    </source>
</evidence>
<organism evidence="14">
    <name type="scientific">freshwater metagenome</name>
    <dbReference type="NCBI Taxonomy" id="449393"/>
    <lineage>
        <taxon>unclassified sequences</taxon>
        <taxon>metagenomes</taxon>
        <taxon>ecological metagenomes</taxon>
    </lineage>
</organism>
<dbReference type="PANTHER" id="PTHR31272">
    <property type="entry name" value="CYTOCHROME C-TYPE BIOGENESIS PROTEIN HI_1454-RELATED"/>
    <property type="match status" value="1"/>
</dbReference>
<evidence type="ECO:0000256" key="3">
    <source>
        <dbReference type="ARBA" id="ARBA00022692"/>
    </source>
</evidence>
<evidence type="ECO:0000313" key="8">
    <source>
        <dbReference type="EMBL" id="CAB4666070.1"/>
    </source>
</evidence>
<gene>
    <name evidence="8" type="ORF">UFOPK2343_00073</name>
    <name evidence="9" type="ORF">UFOPK2652_00144</name>
    <name evidence="10" type="ORF">UFOPK3128_00275</name>
    <name evidence="11" type="ORF">UFOPK3227_00013</name>
    <name evidence="12" type="ORF">UFOPK3511_00569</name>
    <name evidence="13" type="ORF">UFOPK3880_00456</name>
    <name evidence="14" type="ORF">UFOPK4146_00701</name>
</gene>
<keyword evidence="5 6" id="KW-0472">Membrane</keyword>
<feature type="transmembrane region" description="Helical" evidence="6">
    <location>
        <begin position="14"/>
        <end position="38"/>
    </location>
</feature>
<dbReference type="EMBL" id="CAEZXD010000001">
    <property type="protein sequence ID" value="CAB4666070.1"/>
    <property type="molecule type" value="Genomic_DNA"/>
</dbReference>
<dbReference type="InterPro" id="IPR003834">
    <property type="entry name" value="Cyt_c_assmbl_TM_dom"/>
</dbReference>
<evidence type="ECO:0000256" key="4">
    <source>
        <dbReference type="ARBA" id="ARBA00022989"/>
    </source>
</evidence>
<dbReference type="EMBL" id="CAFAHD010000001">
    <property type="protein sequence ID" value="CAB4837006.1"/>
    <property type="molecule type" value="Genomic_DNA"/>
</dbReference>
<evidence type="ECO:0000256" key="6">
    <source>
        <dbReference type="SAM" id="Phobius"/>
    </source>
</evidence>
<feature type="transmembrane region" description="Helical" evidence="6">
    <location>
        <begin position="163"/>
        <end position="188"/>
    </location>
</feature>
<evidence type="ECO:0000313" key="14">
    <source>
        <dbReference type="EMBL" id="CAB5028045.1"/>
    </source>
</evidence>
<feature type="transmembrane region" description="Helical" evidence="6">
    <location>
        <begin position="122"/>
        <end position="143"/>
    </location>
</feature>
<dbReference type="EMBL" id="CAEZYD010000001">
    <property type="protein sequence ID" value="CAB4700474.1"/>
    <property type="molecule type" value="Genomic_DNA"/>
</dbReference>
<evidence type="ECO:0000313" key="11">
    <source>
        <dbReference type="EMBL" id="CAB4837006.1"/>
    </source>
</evidence>
<evidence type="ECO:0000313" key="13">
    <source>
        <dbReference type="EMBL" id="CAB4962945.1"/>
    </source>
</evidence>
<evidence type="ECO:0000259" key="7">
    <source>
        <dbReference type="Pfam" id="PF02683"/>
    </source>
</evidence>
<keyword evidence="4 6" id="KW-1133">Transmembrane helix</keyword>
<dbReference type="Pfam" id="PF02683">
    <property type="entry name" value="DsbD_TM"/>
    <property type="match status" value="1"/>
</dbReference>
<evidence type="ECO:0000256" key="2">
    <source>
        <dbReference type="ARBA" id="ARBA00006143"/>
    </source>
</evidence>
<dbReference type="PANTHER" id="PTHR31272:SF4">
    <property type="entry name" value="CYTOCHROME C-TYPE BIOGENESIS PROTEIN HI_1454-RELATED"/>
    <property type="match status" value="1"/>
</dbReference>
<comment type="similarity">
    <text evidence="2">Belongs to the DsbD family.</text>
</comment>
<dbReference type="GO" id="GO:0017004">
    <property type="term" value="P:cytochrome complex assembly"/>
    <property type="evidence" value="ECO:0007669"/>
    <property type="project" value="InterPro"/>
</dbReference>